<dbReference type="Proteomes" id="UP001596425">
    <property type="component" value="Unassembled WGS sequence"/>
</dbReference>
<dbReference type="InterPro" id="IPR052715">
    <property type="entry name" value="RAYT_transposase"/>
</dbReference>
<comment type="caution">
    <text evidence="2">The sequence shown here is derived from an EMBL/GenBank/DDBJ whole genome shotgun (WGS) entry which is preliminary data.</text>
</comment>
<protein>
    <submittedName>
        <fullName evidence="2">Transposase</fullName>
    </submittedName>
</protein>
<feature type="domain" description="Transposase IS200-like" evidence="1">
    <location>
        <begin position="28"/>
        <end position="143"/>
    </location>
</feature>
<dbReference type="Pfam" id="PF01797">
    <property type="entry name" value="Y1_Tnp"/>
    <property type="match status" value="1"/>
</dbReference>
<dbReference type="NCBIfam" id="NF047646">
    <property type="entry name" value="REP_Tyr_transpos"/>
    <property type="match status" value="1"/>
</dbReference>
<dbReference type="PANTHER" id="PTHR36966">
    <property type="entry name" value="REP-ASSOCIATED TYROSINE TRANSPOSASE"/>
    <property type="match status" value="1"/>
</dbReference>
<reference evidence="3" key="1">
    <citation type="journal article" date="2019" name="Int. J. Syst. Evol. Microbiol.">
        <title>The Global Catalogue of Microorganisms (GCM) 10K type strain sequencing project: providing services to taxonomists for standard genome sequencing and annotation.</title>
        <authorList>
            <consortium name="The Broad Institute Genomics Platform"/>
            <consortium name="The Broad Institute Genome Sequencing Center for Infectious Disease"/>
            <person name="Wu L."/>
            <person name="Ma J."/>
        </authorList>
    </citation>
    <scope>NUCLEOTIDE SEQUENCE [LARGE SCALE GENOMIC DNA]</scope>
    <source>
        <strain evidence="3">CGMCC 1.13718</strain>
    </source>
</reference>
<dbReference type="RefSeq" id="WP_226864595.1">
    <property type="nucleotide sequence ID" value="NZ_JACZFR010000006.1"/>
</dbReference>
<sequence length="164" mass="18837">MAAINLAGKQMAQYKPGHQALRQGRASIRNQIYLVTSTTRKRKPLFSEWQFAHTACRCFEDPKLLKDATMLSWVLMPDHAHWLIQLGKQLELSELVMRIKSATAREINHTNTIKEPVWDRGFHDRALRQDEDIPAAARYIVANPLRAGLVGKIGNYSFWNAVWL</sequence>
<dbReference type="Gene3D" id="3.30.70.1290">
    <property type="entry name" value="Transposase IS200-like"/>
    <property type="match status" value="1"/>
</dbReference>
<dbReference type="PANTHER" id="PTHR36966:SF1">
    <property type="entry name" value="REP-ASSOCIATED TYROSINE TRANSPOSASE"/>
    <property type="match status" value="1"/>
</dbReference>
<dbReference type="EMBL" id="JBHSVR010000001">
    <property type="protein sequence ID" value="MFC6633110.1"/>
    <property type="molecule type" value="Genomic_DNA"/>
</dbReference>
<keyword evidence="3" id="KW-1185">Reference proteome</keyword>
<dbReference type="InterPro" id="IPR002686">
    <property type="entry name" value="Transposase_17"/>
</dbReference>
<evidence type="ECO:0000313" key="3">
    <source>
        <dbReference type="Proteomes" id="UP001596425"/>
    </source>
</evidence>
<dbReference type="SUPFAM" id="SSF143422">
    <property type="entry name" value="Transposase IS200-like"/>
    <property type="match status" value="1"/>
</dbReference>
<name>A0ABW1YK98_9GAMM</name>
<gene>
    <name evidence="2" type="ORF">ACFQBM_07465</name>
</gene>
<proteinExistence type="predicted"/>
<evidence type="ECO:0000313" key="2">
    <source>
        <dbReference type="EMBL" id="MFC6633110.1"/>
    </source>
</evidence>
<organism evidence="2 3">
    <name type="scientific">Microbulbifer taiwanensis</name>
    <dbReference type="NCBI Taxonomy" id="986746"/>
    <lineage>
        <taxon>Bacteria</taxon>
        <taxon>Pseudomonadati</taxon>
        <taxon>Pseudomonadota</taxon>
        <taxon>Gammaproteobacteria</taxon>
        <taxon>Cellvibrionales</taxon>
        <taxon>Microbulbiferaceae</taxon>
        <taxon>Microbulbifer</taxon>
    </lineage>
</organism>
<evidence type="ECO:0000259" key="1">
    <source>
        <dbReference type="SMART" id="SM01321"/>
    </source>
</evidence>
<dbReference type="SMART" id="SM01321">
    <property type="entry name" value="Y1_Tnp"/>
    <property type="match status" value="1"/>
</dbReference>
<dbReference type="InterPro" id="IPR036515">
    <property type="entry name" value="Transposase_17_sf"/>
</dbReference>
<accession>A0ABW1YK98</accession>